<sequence>MGLMQWLKGGKQEEEKTAYPEINMEEKEQEIKDLQHSLESDTEPDTRVEKLNQLGAVLFQTGKVSEAIEVWEESVGFYEKPGYPHGKLMEAYTKKQTNAWKTGDDEASEYYAAKIDGLMKTNKDSIRYNN</sequence>
<dbReference type="SUPFAM" id="SSF48452">
    <property type="entry name" value="TPR-like"/>
    <property type="match status" value="1"/>
</dbReference>
<reference evidence="2" key="1">
    <citation type="journal article" date="2019" name="Int. J. Syst. Evol. Microbiol.">
        <title>The Global Catalogue of Microorganisms (GCM) 10K type strain sequencing project: providing services to taxonomists for standard genome sequencing and annotation.</title>
        <authorList>
            <consortium name="The Broad Institute Genomics Platform"/>
            <consortium name="The Broad Institute Genome Sequencing Center for Infectious Disease"/>
            <person name="Wu L."/>
            <person name="Ma J."/>
        </authorList>
    </citation>
    <scope>NUCLEOTIDE SEQUENCE [LARGE SCALE GENOMIC DNA]</scope>
    <source>
        <strain evidence="2">KCTC 33792</strain>
    </source>
</reference>
<comment type="caution">
    <text evidence="1">The sequence shown here is derived from an EMBL/GenBank/DDBJ whole genome shotgun (WGS) entry which is preliminary data.</text>
</comment>
<dbReference type="EMBL" id="JBHUML010000005">
    <property type="protein sequence ID" value="MFD2706816.1"/>
    <property type="molecule type" value="Genomic_DNA"/>
</dbReference>
<name>A0ABW5T4U4_9BACI</name>
<dbReference type="RefSeq" id="WP_380714114.1">
    <property type="nucleotide sequence ID" value="NZ_JBHUML010000005.1"/>
</dbReference>
<organism evidence="1 2">
    <name type="scientific">Salibacterium lacus</name>
    <dbReference type="NCBI Taxonomy" id="1898109"/>
    <lineage>
        <taxon>Bacteria</taxon>
        <taxon>Bacillati</taxon>
        <taxon>Bacillota</taxon>
        <taxon>Bacilli</taxon>
        <taxon>Bacillales</taxon>
        <taxon>Bacillaceae</taxon>
    </lineage>
</organism>
<keyword evidence="2" id="KW-1185">Reference proteome</keyword>
<dbReference type="Proteomes" id="UP001597520">
    <property type="component" value="Unassembled WGS sequence"/>
</dbReference>
<dbReference type="InterPro" id="IPR011990">
    <property type="entry name" value="TPR-like_helical_dom_sf"/>
</dbReference>
<dbReference type="Gene3D" id="1.25.40.10">
    <property type="entry name" value="Tetratricopeptide repeat domain"/>
    <property type="match status" value="1"/>
</dbReference>
<evidence type="ECO:0000313" key="1">
    <source>
        <dbReference type="EMBL" id="MFD2706816.1"/>
    </source>
</evidence>
<protein>
    <recommendedName>
        <fullName evidence="3">Tetratricopeptide repeat protein</fullName>
    </recommendedName>
</protein>
<evidence type="ECO:0000313" key="2">
    <source>
        <dbReference type="Proteomes" id="UP001597520"/>
    </source>
</evidence>
<accession>A0ABW5T4U4</accession>
<evidence type="ECO:0008006" key="3">
    <source>
        <dbReference type="Google" id="ProtNLM"/>
    </source>
</evidence>
<gene>
    <name evidence="1" type="ORF">ACFSUB_15240</name>
</gene>
<proteinExistence type="predicted"/>